<name>A0A1I6ID06_9RHOB</name>
<keyword evidence="8" id="KW-0270">Exopolysaccharide synthesis</keyword>
<evidence type="ECO:0000256" key="7">
    <source>
        <dbReference type="ARBA" id="ARBA00023136"/>
    </source>
</evidence>
<comment type="subcellular location">
    <subcellularLocation>
        <location evidence="1">Cell membrane</location>
    </subcellularLocation>
</comment>
<evidence type="ECO:0000256" key="8">
    <source>
        <dbReference type="ARBA" id="ARBA00023169"/>
    </source>
</evidence>
<sequence length="218" mass="24885">MQLINSRRYSGTTPVPFNIAPKRMVDLGLGLTMSLLLAPVLLLVALVLCLQGGAVIYGHRRVGHHGREFTVWKFRTMVCEADQKLPQLLEGCPRTRRAWVNNRKLDNDPRITRVGRLLRRTSLDELPQLWNVLCGEMSLVGPRPVPRDELSEKYGLTARAYETVKPGMTGLWQVSGRNSLTYAERVALDQRYILTRTAWLDAKILWRTLWTVFRCNGS</sequence>
<evidence type="ECO:0000256" key="3">
    <source>
        <dbReference type="ARBA" id="ARBA00022475"/>
    </source>
</evidence>
<evidence type="ECO:0000256" key="5">
    <source>
        <dbReference type="ARBA" id="ARBA00022692"/>
    </source>
</evidence>
<evidence type="ECO:0000259" key="10">
    <source>
        <dbReference type="Pfam" id="PF02397"/>
    </source>
</evidence>
<feature type="transmembrane region" description="Helical" evidence="9">
    <location>
        <begin position="31"/>
        <end position="57"/>
    </location>
</feature>
<dbReference type="PANTHER" id="PTHR30576">
    <property type="entry name" value="COLANIC BIOSYNTHESIS UDP-GLUCOSE LIPID CARRIER TRANSFERASE"/>
    <property type="match status" value="1"/>
</dbReference>
<evidence type="ECO:0000256" key="9">
    <source>
        <dbReference type="SAM" id="Phobius"/>
    </source>
</evidence>
<evidence type="ECO:0000313" key="11">
    <source>
        <dbReference type="EMBL" id="SFR64566.1"/>
    </source>
</evidence>
<protein>
    <submittedName>
        <fullName evidence="11">Sugar transferase involved in LPS biosynthesis (Colanic, teichoic acid)</fullName>
    </submittedName>
</protein>
<dbReference type="OrthoDB" id="9808602at2"/>
<gene>
    <name evidence="11" type="ORF">SAMN04488002_3703</name>
</gene>
<dbReference type="EMBL" id="FOYO01000002">
    <property type="protein sequence ID" value="SFR64566.1"/>
    <property type="molecule type" value="Genomic_DNA"/>
</dbReference>
<reference evidence="12" key="1">
    <citation type="submission" date="2016-10" db="EMBL/GenBank/DDBJ databases">
        <authorList>
            <person name="Varghese N."/>
            <person name="Submissions S."/>
        </authorList>
    </citation>
    <scope>NUCLEOTIDE SEQUENCE [LARGE SCALE GENOMIC DNA]</scope>
    <source>
        <strain evidence="12">DSM 26921</strain>
    </source>
</reference>
<dbReference type="InterPro" id="IPR003362">
    <property type="entry name" value="Bact_transf"/>
</dbReference>
<keyword evidence="6 9" id="KW-1133">Transmembrane helix</keyword>
<dbReference type="STRING" id="670154.SAMN04488002_3703"/>
<keyword evidence="4 11" id="KW-0808">Transferase</keyword>
<feature type="domain" description="Bacterial sugar transferase" evidence="10">
    <location>
        <begin position="22"/>
        <end position="213"/>
    </location>
</feature>
<dbReference type="GO" id="GO:0005886">
    <property type="term" value="C:plasma membrane"/>
    <property type="evidence" value="ECO:0007669"/>
    <property type="project" value="UniProtKB-SubCell"/>
</dbReference>
<dbReference type="RefSeq" id="WP_090220575.1">
    <property type="nucleotide sequence ID" value="NZ_FOYO01000002.1"/>
</dbReference>
<dbReference type="Proteomes" id="UP000199658">
    <property type="component" value="Unassembled WGS sequence"/>
</dbReference>
<keyword evidence="3" id="KW-1003">Cell membrane</keyword>
<dbReference type="Pfam" id="PF02397">
    <property type="entry name" value="Bac_transf"/>
    <property type="match status" value="1"/>
</dbReference>
<keyword evidence="7 9" id="KW-0472">Membrane</keyword>
<dbReference type="AlphaFoldDB" id="A0A1I6ID06"/>
<evidence type="ECO:0000256" key="2">
    <source>
        <dbReference type="ARBA" id="ARBA00006464"/>
    </source>
</evidence>
<organism evidence="11 12">
    <name type="scientific">Litoreibacter janthinus</name>
    <dbReference type="NCBI Taxonomy" id="670154"/>
    <lineage>
        <taxon>Bacteria</taxon>
        <taxon>Pseudomonadati</taxon>
        <taxon>Pseudomonadota</taxon>
        <taxon>Alphaproteobacteria</taxon>
        <taxon>Rhodobacterales</taxon>
        <taxon>Roseobacteraceae</taxon>
        <taxon>Litoreibacter</taxon>
    </lineage>
</organism>
<proteinExistence type="inferred from homology"/>
<accession>A0A1I6ID06</accession>
<evidence type="ECO:0000256" key="1">
    <source>
        <dbReference type="ARBA" id="ARBA00004236"/>
    </source>
</evidence>
<evidence type="ECO:0000313" key="12">
    <source>
        <dbReference type="Proteomes" id="UP000199658"/>
    </source>
</evidence>
<dbReference type="GO" id="GO:0000271">
    <property type="term" value="P:polysaccharide biosynthetic process"/>
    <property type="evidence" value="ECO:0007669"/>
    <property type="project" value="UniProtKB-KW"/>
</dbReference>
<dbReference type="PANTHER" id="PTHR30576:SF4">
    <property type="entry name" value="UNDECAPRENYL-PHOSPHATE GALACTOSE PHOSPHOTRANSFERASE"/>
    <property type="match status" value="1"/>
</dbReference>
<comment type="similarity">
    <text evidence="2">Belongs to the bacterial sugar transferase family.</text>
</comment>
<evidence type="ECO:0000256" key="4">
    <source>
        <dbReference type="ARBA" id="ARBA00022679"/>
    </source>
</evidence>
<dbReference type="GO" id="GO:0016780">
    <property type="term" value="F:phosphotransferase activity, for other substituted phosphate groups"/>
    <property type="evidence" value="ECO:0007669"/>
    <property type="project" value="TreeGrafter"/>
</dbReference>
<keyword evidence="12" id="KW-1185">Reference proteome</keyword>
<evidence type="ECO:0000256" key="6">
    <source>
        <dbReference type="ARBA" id="ARBA00022989"/>
    </source>
</evidence>
<keyword evidence="5 9" id="KW-0812">Transmembrane</keyword>